<dbReference type="Gene3D" id="3.30.70.330">
    <property type="match status" value="2"/>
</dbReference>
<keyword evidence="6" id="KW-1185">Reference proteome</keyword>
<organism evidence="5 6">
    <name type="scientific">Malassezia psittaci</name>
    <dbReference type="NCBI Taxonomy" id="1821823"/>
    <lineage>
        <taxon>Eukaryota</taxon>
        <taxon>Fungi</taxon>
        <taxon>Dikarya</taxon>
        <taxon>Basidiomycota</taxon>
        <taxon>Ustilaginomycotina</taxon>
        <taxon>Malasseziomycetes</taxon>
        <taxon>Malasseziales</taxon>
        <taxon>Malasseziaceae</taxon>
        <taxon>Malassezia</taxon>
    </lineage>
</organism>
<dbReference type="InterPro" id="IPR035979">
    <property type="entry name" value="RBD_domain_sf"/>
</dbReference>
<dbReference type="EMBL" id="CP118377">
    <property type="protein sequence ID" value="WFD43955.1"/>
    <property type="molecule type" value="Genomic_DNA"/>
</dbReference>
<keyword evidence="1 2" id="KW-0694">RNA-binding</keyword>
<evidence type="ECO:0000256" key="2">
    <source>
        <dbReference type="PROSITE-ProRule" id="PRU00176"/>
    </source>
</evidence>
<feature type="domain" description="RRM" evidence="4">
    <location>
        <begin position="218"/>
        <end position="295"/>
    </location>
</feature>
<name>A0AAF0FAN9_9BASI</name>
<dbReference type="FunFam" id="3.30.70.330:FF:000145">
    <property type="entry name" value="Putative RNP domain-containing protein"/>
    <property type="match status" value="1"/>
</dbReference>
<feature type="compositionally biased region" description="Low complexity" evidence="3">
    <location>
        <begin position="105"/>
        <end position="115"/>
    </location>
</feature>
<dbReference type="InterPro" id="IPR050374">
    <property type="entry name" value="RRT5_SRSF_SR"/>
</dbReference>
<dbReference type="Pfam" id="PF00076">
    <property type="entry name" value="RRM_1"/>
    <property type="match status" value="2"/>
</dbReference>
<feature type="region of interest" description="Disordered" evidence="3">
    <location>
        <begin position="52"/>
        <end position="115"/>
    </location>
</feature>
<accession>A0AAF0FAN9</accession>
<feature type="region of interest" description="Disordered" evidence="3">
    <location>
        <begin position="801"/>
        <end position="892"/>
    </location>
</feature>
<reference evidence="5" key="1">
    <citation type="submission" date="2023-02" db="EMBL/GenBank/DDBJ databases">
        <title>Mating type loci evolution in Malassezia.</title>
        <authorList>
            <person name="Coelho M.A."/>
        </authorList>
    </citation>
    <scope>NUCLEOTIDE SEQUENCE</scope>
    <source>
        <strain evidence="5">CBS 14136</strain>
    </source>
</reference>
<feature type="compositionally biased region" description="Polar residues" evidence="3">
    <location>
        <begin position="76"/>
        <end position="85"/>
    </location>
</feature>
<dbReference type="InterPro" id="IPR000504">
    <property type="entry name" value="RRM_dom"/>
</dbReference>
<feature type="region of interest" description="Disordered" evidence="3">
    <location>
        <begin position="605"/>
        <end position="641"/>
    </location>
</feature>
<feature type="compositionally biased region" description="Polar residues" evidence="3">
    <location>
        <begin position="883"/>
        <end position="892"/>
    </location>
</feature>
<evidence type="ECO:0000256" key="1">
    <source>
        <dbReference type="ARBA" id="ARBA00022884"/>
    </source>
</evidence>
<proteinExistence type="predicted"/>
<feature type="domain" description="RRM" evidence="4">
    <location>
        <begin position="417"/>
        <end position="494"/>
    </location>
</feature>
<dbReference type="Proteomes" id="UP001214628">
    <property type="component" value="Chromosome 3"/>
</dbReference>
<evidence type="ECO:0000313" key="6">
    <source>
        <dbReference type="Proteomes" id="UP001214628"/>
    </source>
</evidence>
<evidence type="ECO:0000256" key="3">
    <source>
        <dbReference type="SAM" id="MobiDB-lite"/>
    </source>
</evidence>
<dbReference type="SUPFAM" id="SSF54928">
    <property type="entry name" value="RNA-binding domain, RBD"/>
    <property type="match status" value="2"/>
</dbReference>
<feature type="region of interest" description="Disordered" evidence="3">
    <location>
        <begin position="297"/>
        <end position="361"/>
    </location>
</feature>
<feature type="region of interest" description="Disordered" evidence="3">
    <location>
        <begin position="144"/>
        <end position="188"/>
    </location>
</feature>
<gene>
    <name evidence="5" type="ORF">MPSI1_002620</name>
</gene>
<feature type="compositionally biased region" description="Polar residues" evidence="3">
    <location>
        <begin position="605"/>
        <end position="615"/>
    </location>
</feature>
<feature type="compositionally biased region" description="Polar residues" evidence="3">
    <location>
        <begin position="628"/>
        <end position="641"/>
    </location>
</feature>
<protein>
    <recommendedName>
        <fullName evidence="4">RRM domain-containing protein</fullName>
    </recommendedName>
</protein>
<dbReference type="SMART" id="SM00360">
    <property type="entry name" value="RRM"/>
    <property type="match status" value="2"/>
</dbReference>
<dbReference type="AlphaFoldDB" id="A0AAF0FAN9"/>
<dbReference type="PANTHER" id="PTHR23003:SF64">
    <property type="entry name" value="RRM DOMAIN-CONTAINING PROTEIN"/>
    <property type="match status" value="1"/>
</dbReference>
<dbReference type="GO" id="GO:0003729">
    <property type="term" value="F:mRNA binding"/>
    <property type="evidence" value="ECO:0007669"/>
    <property type="project" value="TreeGrafter"/>
</dbReference>
<sequence length="892" mass="96124">MSQHIDCVRLAAPDPSLCRVGSEAQDMRFSREQAPGPASLNLLSSTHEPFRELTDGSWSLPAQTTPVPSIEPGLDTSRSTSAQNSDYDHAVNAPRPASQAVGKPSLGTDSSLSSTFSTLVSPASDTRFSAAMALTPNTLSMPTIDGSIPLPSPNFPRRPISSADTRSNRRPDFLSAPTSPGIQDSLRGFPAGTPLWNINSEMMAPHNVAAAAANDQRTQLYVRNLPYSVRWQDVKDLFRRAGTVLRADVHLTSENRSCGSGTVLFATEEDAHRAMDALNGYMWQGRVLDVRLESESLSPSRRESNSSHQAELASGAPAQRGPNVGDETYSRPMAQPSVPAHAAHIHHPPYHPSHLHSNSLPDQSQVNLTHALPPIRIAPYVSNRSEFPMDLNWGSSHMPPVAPVQHPVLSSLPFPGRVLFIGNLPFHCQWQDLKDLFRAAGNIQRADVALNADGRSRGFGTVLFASPEDAQNAVRLYHGYEFNGRPLKVHFDRLAHYGPVHGIPSEPSQYTSAFAKHTGNTSAQSHTPTGSFNSVSPMHQTKFPNSEMQGALPSLSKPSSPFRMDFSVGSLTSEKGVANQYTTEHANANTPKFTHSALNLPQLATTKPTEATWPSSRLDRTPVPPRSKSATRQELSSGQQSAAGIMNQRHPGRIVLPPAPNAANGINTNTISQDLSGFPMRSSHDLSTLYPSNSLRNSDVWGTASMSHLPTSFFHSAYPLSDSGSDPSLDYVQDPRHASTGSTTQSYMFGTATPSEANSELPIGFRHTANLPPTPHWSQPVRTRAEAPIFTPAALDEGIQQTPGAAPYQHGPNTNASAVGGLGTLRSSSVSSHGYPFPNVPVDTSPNTSREKTRDSSPKAEDVSNPQELNEGIAKLNIHAQDEQASNEATPP</sequence>
<evidence type="ECO:0000259" key="4">
    <source>
        <dbReference type="PROSITE" id="PS50102"/>
    </source>
</evidence>
<dbReference type="InterPro" id="IPR012677">
    <property type="entry name" value="Nucleotide-bd_a/b_plait_sf"/>
</dbReference>
<dbReference type="PANTHER" id="PTHR23003">
    <property type="entry name" value="RNA RECOGNITION MOTIF RRM DOMAIN CONTAINING PROTEIN"/>
    <property type="match status" value="1"/>
</dbReference>
<dbReference type="GO" id="GO:1990904">
    <property type="term" value="C:ribonucleoprotein complex"/>
    <property type="evidence" value="ECO:0007669"/>
    <property type="project" value="TreeGrafter"/>
</dbReference>
<evidence type="ECO:0000313" key="5">
    <source>
        <dbReference type="EMBL" id="WFD43955.1"/>
    </source>
</evidence>
<feature type="compositionally biased region" description="Basic and acidic residues" evidence="3">
    <location>
        <begin position="849"/>
        <end position="862"/>
    </location>
</feature>
<feature type="compositionally biased region" description="Polar residues" evidence="3">
    <location>
        <begin position="56"/>
        <end position="67"/>
    </location>
</feature>
<dbReference type="GO" id="GO:0005737">
    <property type="term" value="C:cytoplasm"/>
    <property type="evidence" value="ECO:0007669"/>
    <property type="project" value="TreeGrafter"/>
</dbReference>
<dbReference type="GO" id="GO:0005634">
    <property type="term" value="C:nucleus"/>
    <property type="evidence" value="ECO:0007669"/>
    <property type="project" value="TreeGrafter"/>
</dbReference>
<dbReference type="PROSITE" id="PS50102">
    <property type="entry name" value="RRM"/>
    <property type="match status" value="2"/>
</dbReference>